<gene>
    <name evidence="2" type="ORF">GCM10008957_54690</name>
</gene>
<dbReference type="Pfam" id="PF00149">
    <property type="entry name" value="Metallophos"/>
    <property type="match status" value="1"/>
</dbReference>
<dbReference type="AlphaFoldDB" id="A0A918KX65"/>
<evidence type="ECO:0000313" key="3">
    <source>
        <dbReference type="Proteomes" id="UP000603865"/>
    </source>
</evidence>
<reference evidence="2" key="1">
    <citation type="journal article" date="2014" name="Int. J. Syst. Evol. Microbiol.">
        <title>Complete genome sequence of Corynebacterium casei LMG S-19264T (=DSM 44701T), isolated from a smear-ripened cheese.</title>
        <authorList>
            <consortium name="US DOE Joint Genome Institute (JGI-PGF)"/>
            <person name="Walter F."/>
            <person name="Albersmeier A."/>
            <person name="Kalinowski J."/>
            <person name="Ruckert C."/>
        </authorList>
    </citation>
    <scope>NUCLEOTIDE SEQUENCE</scope>
    <source>
        <strain evidence="2">JCM 31311</strain>
    </source>
</reference>
<comment type="caution">
    <text evidence="2">The sequence shown here is derived from an EMBL/GenBank/DDBJ whole genome shotgun (WGS) entry which is preliminary data.</text>
</comment>
<dbReference type="InterPro" id="IPR051693">
    <property type="entry name" value="UPF0046_metallophosphoest"/>
</dbReference>
<sequence length="240" mass="26532">MSLSQPSISNIPALKVSAAPQLSPRPVLEPLQLVQTQAVPRKVLVLADYVHPYVYRNGFPSGLPEVDLVLAAGDLPGYYLEFLATQLPAPVVYVPGNHENEYITEGDTRIAARGVINAHGRVVEVAGLRVAGWGGVPKYRESKEGQYTDFQARWGLGLLAMRARKDVDIFLTHAPPPGPHAGKDHAHRGCESIQQFMERRHPKLVVHGHIHEYEGKKFEYTDTVSGARVVNAYGYHILDF</sequence>
<name>A0A918KX65_9DEIO</name>
<dbReference type="PANTHER" id="PTHR12905">
    <property type="entry name" value="METALLOPHOSPHOESTERASE"/>
    <property type="match status" value="1"/>
</dbReference>
<dbReference type="GO" id="GO:0016787">
    <property type="term" value="F:hydrolase activity"/>
    <property type="evidence" value="ECO:0007669"/>
    <property type="project" value="InterPro"/>
</dbReference>
<dbReference type="Proteomes" id="UP000603865">
    <property type="component" value="Unassembled WGS sequence"/>
</dbReference>
<dbReference type="RefSeq" id="WP_189093697.1">
    <property type="nucleotide sequence ID" value="NZ_BMQL01000088.1"/>
</dbReference>
<feature type="domain" description="Calcineurin-like phosphoesterase" evidence="1">
    <location>
        <begin position="64"/>
        <end position="213"/>
    </location>
</feature>
<dbReference type="InterPro" id="IPR004843">
    <property type="entry name" value="Calcineurin-like_PHP"/>
</dbReference>
<reference evidence="2" key="2">
    <citation type="submission" date="2020-09" db="EMBL/GenBank/DDBJ databases">
        <authorList>
            <person name="Sun Q."/>
            <person name="Ohkuma M."/>
        </authorList>
    </citation>
    <scope>NUCLEOTIDE SEQUENCE</scope>
    <source>
        <strain evidence="2">JCM 31311</strain>
    </source>
</reference>
<proteinExistence type="predicted"/>
<accession>A0A918KX65</accession>
<evidence type="ECO:0000259" key="1">
    <source>
        <dbReference type="Pfam" id="PF00149"/>
    </source>
</evidence>
<protein>
    <submittedName>
        <fullName evidence="2">Phosphohydrolase</fullName>
    </submittedName>
</protein>
<organism evidence="2 3">
    <name type="scientific">Deinococcus ruber</name>
    <dbReference type="NCBI Taxonomy" id="1848197"/>
    <lineage>
        <taxon>Bacteria</taxon>
        <taxon>Thermotogati</taxon>
        <taxon>Deinococcota</taxon>
        <taxon>Deinococci</taxon>
        <taxon>Deinococcales</taxon>
        <taxon>Deinococcaceae</taxon>
        <taxon>Deinococcus</taxon>
    </lineage>
</organism>
<dbReference type="EMBL" id="BMQL01000088">
    <property type="protein sequence ID" value="GGR38732.1"/>
    <property type="molecule type" value="Genomic_DNA"/>
</dbReference>
<dbReference type="InterPro" id="IPR029052">
    <property type="entry name" value="Metallo-depent_PP-like"/>
</dbReference>
<dbReference type="Gene3D" id="3.60.21.10">
    <property type="match status" value="1"/>
</dbReference>
<keyword evidence="3" id="KW-1185">Reference proteome</keyword>
<dbReference type="SUPFAM" id="SSF56300">
    <property type="entry name" value="Metallo-dependent phosphatases"/>
    <property type="match status" value="1"/>
</dbReference>
<dbReference type="PANTHER" id="PTHR12905:SF0">
    <property type="entry name" value="CALCINEURIN-LIKE PHOSPHOESTERASE DOMAIN-CONTAINING PROTEIN"/>
    <property type="match status" value="1"/>
</dbReference>
<evidence type="ECO:0000313" key="2">
    <source>
        <dbReference type="EMBL" id="GGR38732.1"/>
    </source>
</evidence>